<keyword evidence="2" id="KW-1185">Reference proteome</keyword>
<comment type="caution">
    <text evidence="1">The sequence shown here is derived from an EMBL/GenBank/DDBJ whole genome shotgun (WGS) entry which is preliminary data.</text>
</comment>
<sequence>MYSSTFFIKKFNSRTPAFRVKGVTFLLLFVLIIGWTGCRRQLQSNNASNRGERLEVKIGEIREVALPGALITPVELVGTSENKEIVEVSRRRLTAPIDTLRPSDPGPAVFEIKGVTTGTARVTFSEKRTDGKGKEKLRKAYVVKVVPN</sequence>
<evidence type="ECO:0000313" key="2">
    <source>
        <dbReference type="Proteomes" id="UP001500936"/>
    </source>
</evidence>
<gene>
    <name evidence="1" type="ORF">GCM10023187_33980</name>
</gene>
<protein>
    <recommendedName>
        <fullName evidence="3">Lipoprotein</fullName>
    </recommendedName>
</protein>
<dbReference type="Proteomes" id="UP001500936">
    <property type="component" value="Unassembled WGS sequence"/>
</dbReference>
<dbReference type="EMBL" id="BAABHB010000006">
    <property type="protein sequence ID" value="GAA4409953.1"/>
    <property type="molecule type" value="Genomic_DNA"/>
</dbReference>
<dbReference type="RefSeq" id="WP_345269049.1">
    <property type="nucleotide sequence ID" value="NZ_BAABHB010000006.1"/>
</dbReference>
<accession>A0ABP8KM16</accession>
<reference evidence="2" key="1">
    <citation type="journal article" date="2019" name="Int. J. Syst. Evol. Microbiol.">
        <title>The Global Catalogue of Microorganisms (GCM) 10K type strain sequencing project: providing services to taxonomists for standard genome sequencing and annotation.</title>
        <authorList>
            <consortium name="The Broad Institute Genomics Platform"/>
            <consortium name="The Broad Institute Genome Sequencing Center for Infectious Disease"/>
            <person name="Wu L."/>
            <person name="Ma J."/>
        </authorList>
    </citation>
    <scope>NUCLEOTIDE SEQUENCE [LARGE SCALE GENOMIC DNA]</scope>
    <source>
        <strain evidence="2">JCM 17925</strain>
    </source>
</reference>
<evidence type="ECO:0000313" key="1">
    <source>
        <dbReference type="EMBL" id="GAA4409953.1"/>
    </source>
</evidence>
<proteinExistence type="predicted"/>
<organism evidence="1 2">
    <name type="scientific">Nibrella viscosa</name>
    <dbReference type="NCBI Taxonomy" id="1084524"/>
    <lineage>
        <taxon>Bacteria</taxon>
        <taxon>Pseudomonadati</taxon>
        <taxon>Bacteroidota</taxon>
        <taxon>Cytophagia</taxon>
        <taxon>Cytophagales</taxon>
        <taxon>Spirosomataceae</taxon>
        <taxon>Nibrella</taxon>
    </lineage>
</organism>
<evidence type="ECO:0008006" key="3">
    <source>
        <dbReference type="Google" id="ProtNLM"/>
    </source>
</evidence>
<name>A0ABP8KM16_9BACT</name>